<evidence type="ECO:0000256" key="1">
    <source>
        <dbReference type="ARBA" id="ARBA00022801"/>
    </source>
</evidence>
<dbReference type="InterPro" id="IPR006311">
    <property type="entry name" value="TAT_signal"/>
</dbReference>
<name>A0ABX1CPB4_9SPHN</name>
<dbReference type="InterPro" id="IPR011042">
    <property type="entry name" value="6-blade_b-propeller_TolB-like"/>
</dbReference>
<evidence type="ECO:0000259" key="2">
    <source>
        <dbReference type="Pfam" id="PF08450"/>
    </source>
</evidence>
<organism evidence="3 4">
    <name type="scientific">Sphingomonas corticis</name>
    <dbReference type="NCBI Taxonomy" id="2722791"/>
    <lineage>
        <taxon>Bacteria</taxon>
        <taxon>Pseudomonadati</taxon>
        <taxon>Pseudomonadota</taxon>
        <taxon>Alphaproteobacteria</taxon>
        <taxon>Sphingomonadales</taxon>
        <taxon>Sphingomonadaceae</taxon>
        <taxon>Sphingomonas</taxon>
    </lineage>
</organism>
<accession>A0ABX1CPB4</accession>
<sequence length="315" mass="33347">MIGRRTLLAGTAGALVAAAAPALPRFERRSRALDRLFPAAPAFETVASGIRWAEGPLWMGDHLLFSDPPAGITRRWSPRDGVSLFLPAPPGLDAQLVREGGTNGLASDARGRVLAAHSGLRAIIAVDPATRAVTTLADCFGGKRLNSPNDLVVDADGAILFTDPPYGLTGGDASPLKELEHNGVYRVTPDGGVTLLDGTLSRPNGIALAHGRLYVAESNEAAPRIWCYDWKDGRATNRRVFLDASGWPGPGLPDGMKAAHGLLFCSAPGGIVILDAQARSLGRIRHDRPMANVAFAPGAMYLAADDRILRVAMRR</sequence>
<dbReference type="SUPFAM" id="SSF63829">
    <property type="entry name" value="Calcium-dependent phosphotriesterase"/>
    <property type="match status" value="1"/>
</dbReference>
<reference evidence="3 4" key="1">
    <citation type="submission" date="2020-03" db="EMBL/GenBank/DDBJ databases">
        <authorList>
            <person name="Wang L."/>
            <person name="He N."/>
            <person name="Li Y."/>
            <person name="Fang Y."/>
            <person name="Zhang F."/>
        </authorList>
    </citation>
    <scope>NUCLEOTIDE SEQUENCE [LARGE SCALE GENOMIC DNA]</scope>
    <source>
        <strain evidence="3 4">36D10-4-7</strain>
    </source>
</reference>
<comment type="caution">
    <text evidence="3">The sequence shown here is derived from an EMBL/GenBank/DDBJ whole genome shotgun (WGS) entry which is preliminary data.</text>
</comment>
<dbReference type="InterPro" id="IPR002052">
    <property type="entry name" value="DNA_methylase_N6_adenine_CS"/>
</dbReference>
<dbReference type="PANTHER" id="PTHR47572">
    <property type="entry name" value="LIPOPROTEIN-RELATED"/>
    <property type="match status" value="1"/>
</dbReference>
<dbReference type="InterPro" id="IPR013658">
    <property type="entry name" value="SGL"/>
</dbReference>
<dbReference type="PROSITE" id="PS00092">
    <property type="entry name" value="N6_MTASE"/>
    <property type="match status" value="1"/>
</dbReference>
<gene>
    <name evidence="3" type="ORF">HBH26_05810</name>
</gene>
<dbReference type="Pfam" id="PF08450">
    <property type="entry name" value="SGL"/>
    <property type="match status" value="1"/>
</dbReference>
<evidence type="ECO:0000313" key="4">
    <source>
        <dbReference type="Proteomes" id="UP000732399"/>
    </source>
</evidence>
<dbReference type="InterPro" id="IPR051262">
    <property type="entry name" value="SMP-30/CGR1_Lactonase"/>
</dbReference>
<keyword evidence="1" id="KW-0378">Hydrolase</keyword>
<dbReference type="Gene3D" id="2.120.10.30">
    <property type="entry name" value="TolB, C-terminal domain"/>
    <property type="match status" value="1"/>
</dbReference>
<dbReference type="Proteomes" id="UP000732399">
    <property type="component" value="Unassembled WGS sequence"/>
</dbReference>
<keyword evidence="4" id="KW-1185">Reference proteome</keyword>
<evidence type="ECO:0000313" key="3">
    <source>
        <dbReference type="EMBL" id="NJR78130.1"/>
    </source>
</evidence>
<proteinExistence type="predicted"/>
<dbReference type="PANTHER" id="PTHR47572:SF4">
    <property type="entry name" value="LACTONASE DRP35"/>
    <property type="match status" value="1"/>
</dbReference>
<protein>
    <submittedName>
        <fullName evidence="3">SMP-30/gluconolactonase/LRE family protein</fullName>
    </submittedName>
</protein>
<dbReference type="EMBL" id="JAAVJH010000003">
    <property type="protein sequence ID" value="NJR78130.1"/>
    <property type="molecule type" value="Genomic_DNA"/>
</dbReference>
<dbReference type="PROSITE" id="PS51318">
    <property type="entry name" value="TAT"/>
    <property type="match status" value="1"/>
</dbReference>
<feature type="domain" description="SMP-30/Gluconolactonase/LRE-like region" evidence="2">
    <location>
        <begin position="52"/>
        <end position="295"/>
    </location>
</feature>
<dbReference type="RefSeq" id="WP_168133663.1">
    <property type="nucleotide sequence ID" value="NZ_JAAVJH010000003.1"/>
</dbReference>